<dbReference type="GO" id="GO:0015036">
    <property type="term" value="F:disulfide oxidoreductase activity"/>
    <property type="evidence" value="ECO:0007669"/>
    <property type="project" value="UniProtKB-ARBA"/>
</dbReference>
<dbReference type="InterPro" id="IPR050553">
    <property type="entry name" value="Thioredoxin_ResA/DsbE_sf"/>
</dbReference>
<dbReference type="Pfam" id="PF08534">
    <property type="entry name" value="Redoxin"/>
    <property type="match status" value="1"/>
</dbReference>
<feature type="signal peptide" evidence="5">
    <location>
        <begin position="1"/>
        <end position="28"/>
    </location>
</feature>
<sequence precursor="true">MMKKKTIKKILRSKVLCTALLFLCFQSAKSSKDSSIDFTESLEKDLSDVPEVMDSKPLKKKLFTKKPRQKVAVAHSLYEGLRFSFMENSTPLSLEKYSRKTPVLLIFWGSFCGPCLKEFPSLERLAKSMPNLKIVCVAIDGPNEITSELPLFYVNQGKGTESDNQRFLAKHSIESVPAFFLFDTTGKMLWKGIGAKEWDSASVIDKLKKFVEPFQGKLHPKRNKTNRTTKKLSSKQRVHS</sequence>
<feature type="compositionally biased region" description="Basic residues" evidence="4">
    <location>
        <begin position="218"/>
        <end position="240"/>
    </location>
</feature>
<keyword evidence="8" id="KW-1185">Reference proteome</keyword>
<reference evidence="7 8" key="1">
    <citation type="journal article" date="2014" name="FEMS Microbiol. Lett.">
        <title>Draft genome sequences of three Holospora species (Holospora obtusa, Holospora undulata, and Holospora elegans), endonuclear symbiotic bacteria of the ciliate Paramecium caudatum.</title>
        <authorList>
            <person name="Dohra H."/>
            <person name="Tanaka K."/>
            <person name="Suzuki T."/>
            <person name="Fujishima M."/>
            <person name="Suzuki H."/>
        </authorList>
    </citation>
    <scope>NUCLEOTIDE SEQUENCE [LARGE SCALE GENOMIC DNA]</scope>
    <source>
        <strain evidence="7 8">E1</strain>
    </source>
</reference>
<proteinExistence type="predicted"/>
<evidence type="ECO:0000259" key="6">
    <source>
        <dbReference type="PROSITE" id="PS51352"/>
    </source>
</evidence>
<dbReference type="EMBL" id="BAUP01000051">
    <property type="protein sequence ID" value="GAJ45978.1"/>
    <property type="molecule type" value="Genomic_DNA"/>
</dbReference>
<dbReference type="GO" id="GO:0017004">
    <property type="term" value="P:cytochrome complex assembly"/>
    <property type="evidence" value="ECO:0007669"/>
    <property type="project" value="UniProtKB-KW"/>
</dbReference>
<dbReference type="PROSITE" id="PS51352">
    <property type="entry name" value="THIOREDOXIN_2"/>
    <property type="match status" value="1"/>
</dbReference>
<evidence type="ECO:0000256" key="2">
    <source>
        <dbReference type="ARBA" id="ARBA00022748"/>
    </source>
</evidence>
<name>A0A023DX99_9PROT</name>
<comment type="subcellular location">
    <subcellularLocation>
        <location evidence="1">Cell envelope</location>
    </subcellularLocation>
</comment>
<dbReference type="STRING" id="1427503.HE1_00296"/>
<dbReference type="Gene3D" id="3.40.30.10">
    <property type="entry name" value="Glutaredoxin"/>
    <property type="match status" value="1"/>
</dbReference>
<accession>A0A023DX99</accession>
<dbReference type="PANTHER" id="PTHR42852">
    <property type="entry name" value="THIOL:DISULFIDE INTERCHANGE PROTEIN DSBE"/>
    <property type="match status" value="1"/>
</dbReference>
<keyword evidence="2" id="KW-0201">Cytochrome c-type biogenesis</keyword>
<dbReference type="CDD" id="cd02966">
    <property type="entry name" value="TlpA_like_family"/>
    <property type="match status" value="1"/>
</dbReference>
<dbReference type="SUPFAM" id="SSF52833">
    <property type="entry name" value="Thioredoxin-like"/>
    <property type="match status" value="1"/>
</dbReference>
<evidence type="ECO:0000256" key="4">
    <source>
        <dbReference type="SAM" id="MobiDB-lite"/>
    </source>
</evidence>
<dbReference type="InterPro" id="IPR013766">
    <property type="entry name" value="Thioredoxin_domain"/>
</dbReference>
<dbReference type="InterPro" id="IPR013740">
    <property type="entry name" value="Redoxin"/>
</dbReference>
<feature type="region of interest" description="Disordered" evidence="4">
    <location>
        <begin position="217"/>
        <end position="240"/>
    </location>
</feature>
<gene>
    <name evidence="7" type="ORF">HE1_00296</name>
</gene>
<evidence type="ECO:0000256" key="5">
    <source>
        <dbReference type="SAM" id="SignalP"/>
    </source>
</evidence>
<dbReference type="InterPro" id="IPR017937">
    <property type="entry name" value="Thioredoxin_CS"/>
</dbReference>
<evidence type="ECO:0000256" key="3">
    <source>
        <dbReference type="ARBA" id="ARBA00023284"/>
    </source>
</evidence>
<dbReference type="OrthoDB" id="9799347at2"/>
<dbReference type="PROSITE" id="PS00194">
    <property type="entry name" value="THIOREDOXIN_1"/>
    <property type="match status" value="1"/>
</dbReference>
<organism evidence="7 8">
    <name type="scientific">Holospora elegans E1</name>
    <dbReference type="NCBI Taxonomy" id="1427503"/>
    <lineage>
        <taxon>Bacteria</taxon>
        <taxon>Pseudomonadati</taxon>
        <taxon>Pseudomonadota</taxon>
        <taxon>Alphaproteobacteria</taxon>
        <taxon>Holosporales</taxon>
        <taxon>Holosporaceae</taxon>
        <taxon>Holospora</taxon>
    </lineage>
</organism>
<evidence type="ECO:0000313" key="8">
    <source>
        <dbReference type="Proteomes" id="UP000024842"/>
    </source>
</evidence>
<evidence type="ECO:0000256" key="1">
    <source>
        <dbReference type="ARBA" id="ARBA00004196"/>
    </source>
</evidence>
<comment type="caution">
    <text evidence="7">The sequence shown here is derived from an EMBL/GenBank/DDBJ whole genome shotgun (WGS) entry which is preliminary data.</text>
</comment>
<dbReference type="AlphaFoldDB" id="A0A023DX99"/>
<feature type="chain" id="PRO_5001519302" evidence="5">
    <location>
        <begin position="29"/>
        <end position="240"/>
    </location>
</feature>
<dbReference type="GO" id="GO:0030313">
    <property type="term" value="C:cell envelope"/>
    <property type="evidence" value="ECO:0007669"/>
    <property type="project" value="UniProtKB-SubCell"/>
</dbReference>
<feature type="domain" description="Thioredoxin" evidence="6">
    <location>
        <begin position="62"/>
        <end position="216"/>
    </location>
</feature>
<dbReference type="PANTHER" id="PTHR42852:SF13">
    <property type="entry name" value="PROTEIN DIPZ"/>
    <property type="match status" value="1"/>
</dbReference>
<keyword evidence="5" id="KW-0732">Signal</keyword>
<protein>
    <submittedName>
        <fullName evidence="7">Thiol-disulfide oxidoreductase</fullName>
    </submittedName>
</protein>
<evidence type="ECO:0000313" key="7">
    <source>
        <dbReference type="EMBL" id="GAJ45978.1"/>
    </source>
</evidence>
<dbReference type="InterPro" id="IPR036249">
    <property type="entry name" value="Thioredoxin-like_sf"/>
</dbReference>
<dbReference type="Proteomes" id="UP000024842">
    <property type="component" value="Unassembled WGS sequence"/>
</dbReference>
<keyword evidence="3" id="KW-0676">Redox-active center</keyword>